<dbReference type="RefSeq" id="WP_307205171.1">
    <property type="nucleotide sequence ID" value="NZ_JAUSSU010000006.1"/>
</dbReference>
<dbReference type="Proteomes" id="UP001229346">
    <property type="component" value="Unassembled WGS sequence"/>
</dbReference>
<keyword evidence="2" id="KW-1185">Reference proteome</keyword>
<gene>
    <name evidence="1" type="ORF">J2T15_003353</name>
</gene>
<sequence length="179" mass="20557">MEEQKGTPPDAKALFVQYKGNKVAMHRADVLESYKTYDISIEEENEWYAEIIDSLANKLSIMNWEAVTELEALAKYYPSPPILERVVSFADRHISGADSLVRLVYAEKMTELIQTMKRVITTEALHSVSRTAVRIFQDIIAKPLIVDEGHSMQVFQLRDKRSLNNRCKIGLDRIEELLN</sequence>
<dbReference type="EMBL" id="JAUSSU010000006">
    <property type="protein sequence ID" value="MDQ0113910.1"/>
    <property type="molecule type" value="Genomic_DNA"/>
</dbReference>
<organism evidence="1 2">
    <name type="scientific">Paenibacillus harenae</name>
    <dbReference type="NCBI Taxonomy" id="306543"/>
    <lineage>
        <taxon>Bacteria</taxon>
        <taxon>Bacillati</taxon>
        <taxon>Bacillota</taxon>
        <taxon>Bacilli</taxon>
        <taxon>Bacillales</taxon>
        <taxon>Paenibacillaceae</taxon>
        <taxon>Paenibacillus</taxon>
    </lineage>
</organism>
<reference evidence="1 2" key="1">
    <citation type="submission" date="2023-07" db="EMBL/GenBank/DDBJ databases">
        <title>Sorghum-associated microbial communities from plants grown in Nebraska, USA.</title>
        <authorList>
            <person name="Schachtman D."/>
        </authorList>
    </citation>
    <scope>NUCLEOTIDE SEQUENCE [LARGE SCALE GENOMIC DNA]</scope>
    <source>
        <strain evidence="1 2">CC482</strain>
    </source>
</reference>
<evidence type="ECO:0000313" key="1">
    <source>
        <dbReference type="EMBL" id="MDQ0113910.1"/>
    </source>
</evidence>
<comment type="caution">
    <text evidence="1">The sequence shown here is derived from an EMBL/GenBank/DDBJ whole genome shotgun (WGS) entry which is preliminary data.</text>
</comment>
<evidence type="ECO:0000313" key="2">
    <source>
        <dbReference type="Proteomes" id="UP001229346"/>
    </source>
</evidence>
<name>A0ABT9U2R1_PAEHA</name>
<proteinExistence type="predicted"/>
<accession>A0ABT9U2R1</accession>
<protein>
    <submittedName>
        <fullName evidence="1">Uncharacterized protein</fullName>
    </submittedName>
</protein>